<dbReference type="InterPro" id="IPR025944">
    <property type="entry name" value="Sigma_54_int_dom_CS"/>
</dbReference>
<keyword evidence="4" id="KW-0238">DNA-binding</keyword>
<dbReference type="InterPro" id="IPR011006">
    <property type="entry name" value="CheY-like_superfamily"/>
</dbReference>
<evidence type="ECO:0000313" key="10">
    <source>
        <dbReference type="Proteomes" id="UP001269375"/>
    </source>
</evidence>
<protein>
    <submittedName>
        <fullName evidence="9">Two-component system response regulator GlrR</fullName>
    </submittedName>
</protein>
<keyword evidence="1" id="KW-0547">Nucleotide-binding</keyword>
<dbReference type="InterPro" id="IPR025943">
    <property type="entry name" value="Sigma_54_int_dom_ATP-bd_2"/>
</dbReference>
<evidence type="ECO:0000313" key="9">
    <source>
        <dbReference type="EMBL" id="MDR5895504.1"/>
    </source>
</evidence>
<dbReference type="EMBL" id="JARWAO010000002">
    <property type="protein sequence ID" value="MDR5895504.1"/>
    <property type="molecule type" value="Genomic_DNA"/>
</dbReference>
<dbReference type="InterPro" id="IPR027417">
    <property type="entry name" value="P-loop_NTPase"/>
</dbReference>
<keyword evidence="2" id="KW-0067">ATP-binding</keyword>
<dbReference type="SUPFAM" id="SSF52172">
    <property type="entry name" value="CheY-like"/>
    <property type="match status" value="1"/>
</dbReference>
<sequence>MTAATAHLLLVDDDASLLRLLSMRLESRGYRVTTAGSGRDALSAIQTERPDLVLSDLRMDEMDGMALFHEVQRRHPGLPVIILTAHGSIPDAVSATQKGVFSFLTKPIDKDELFTAVSEALKQTPNVGQDDLTWREAIVTRSAQMEQLLDQAKMVAGSDVSVLITGPSGSGKELMANAIHRASGRAHQPFIAINCGALPEQLLESELFGHAKGAFTGASHAHDGLFQAANGGTLFLDEIGDMPLALQVKLLRVLQERQVRPLGSTRSVPIDVRIISATHRDLAQGMQNGDFREDLYYRLNVVNLRLPSLAERAEDIPLLAKHLVKQIATRHQSSVNGFSPEALSLLTGYEWPGNVRQLVNVVEQCVALSTSPIISQGLVSQALASDESVLPSFNEARAGFERSYLIKVLKMTDGNVTQAARIAGRNRTDFYKLLAKHDLEAARFKVASDAEPPRQSNA</sequence>
<gene>
    <name evidence="9" type="primary">glrR</name>
    <name evidence="9" type="ORF">QC825_05395</name>
</gene>
<dbReference type="SUPFAM" id="SSF46689">
    <property type="entry name" value="Homeodomain-like"/>
    <property type="match status" value="1"/>
</dbReference>
<dbReference type="Gene3D" id="1.10.10.60">
    <property type="entry name" value="Homeodomain-like"/>
    <property type="match status" value="1"/>
</dbReference>
<dbReference type="InterPro" id="IPR058031">
    <property type="entry name" value="AAA_lid_NorR"/>
</dbReference>
<dbReference type="PANTHER" id="PTHR32071:SF116">
    <property type="entry name" value="TRANSCRIPTIONAL REGULATORY PROTEIN GLRR"/>
    <property type="match status" value="1"/>
</dbReference>
<evidence type="ECO:0000256" key="3">
    <source>
        <dbReference type="ARBA" id="ARBA00023015"/>
    </source>
</evidence>
<evidence type="ECO:0000259" key="8">
    <source>
        <dbReference type="PROSITE" id="PS50110"/>
    </source>
</evidence>
<evidence type="ECO:0000256" key="5">
    <source>
        <dbReference type="ARBA" id="ARBA00023163"/>
    </source>
</evidence>
<dbReference type="PROSITE" id="PS50045">
    <property type="entry name" value="SIGMA54_INTERACT_4"/>
    <property type="match status" value="1"/>
</dbReference>
<proteinExistence type="predicted"/>
<organism evidence="9 10">
    <name type="scientific">Larsenimonas suaedae</name>
    <dbReference type="NCBI Taxonomy" id="1851019"/>
    <lineage>
        <taxon>Bacteria</taxon>
        <taxon>Pseudomonadati</taxon>
        <taxon>Pseudomonadota</taxon>
        <taxon>Gammaproteobacteria</taxon>
        <taxon>Oceanospirillales</taxon>
        <taxon>Halomonadaceae</taxon>
        <taxon>Larsenimonas</taxon>
    </lineage>
</organism>
<dbReference type="Proteomes" id="UP001269375">
    <property type="component" value="Unassembled WGS sequence"/>
</dbReference>
<dbReference type="InterPro" id="IPR002078">
    <property type="entry name" value="Sigma_54_int"/>
</dbReference>
<dbReference type="InterPro" id="IPR001789">
    <property type="entry name" value="Sig_transdc_resp-reg_receiver"/>
</dbReference>
<dbReference type="RefSeq" id="WP_251591520.1">
    <property type="nucleotide sequence ID" value="NZ_JAMLJI010000001.1"/>
</dbReference>
<evidence type="ECO:0000256" key="1">
    <source>
        <dbReference type="ARBA" id="ARBA00022741"/>
    </source>
</evidence>
<dbReference type="Pfam" id="PF25601">
    <property type="entry name" value="AAA_lid_14"/>
    <property type="match status" value="1"/>
</dbReference>
<keyword evidence="6" id="KW-0597">Phosphoprotein</keyword>
<dbReference type="PROSITE" id="PS00688">
    <property type="entry name" value="SIGMA54_INTERACT_3"/>
    <property type="match status" value="1"/>
</dbReference>
<dbReference type="InterPro" id="IPR003593">
    <property type="entry name" value="AAA+_ATPase"/>
</dbReference>
<evidence type="ECO:0000256" key="6">
    <source>
        <dbReference type="PROSITE-ProRule" id="PRU00169"/>
    </source>
</evidence>
<dbReference type="Gene3D" id="3.40.50.300">
    <property type="entry name" value="P-loop containing nucleotide triphosphate hydrolases"/>
    <property type="match status" value="1"/>
</dbReference>
<feature type="domain" description="Sigma-54 factor interaction" evidence="7">
    <location>
        <begin position="138"/>
        <end position="367"/>
    </location>
</feature>
<dbReference type="PROSITE" id="PS50110">
    <property type="entry name" value="RESPONSE_REGULATORY"/>
    <property type="match status" value="1"/>
</dbReference>
<keyword evidence="10" id="KW-1185">Reference proteome</keyword>
<dbReference type="PROSITE" id="PS00676">
    <property type="entry name" value="SIGMA54_INTERACT_2"/>
    <property type="match status" value="1"/>
</dbReference>
<dbReference type="Pfam" id="PF00072">
    <property type="entry name" value="Response_reg"/>
    <property type="match status" value="1"/>
</dbReference>
<dbReference type="Gene3D" id="1.10.8.60">
    <property type="match status" value="1"/>
</dbReference>
<dbReference type="Pfam" id="PF00158">
    <property type="entry name" value="Sigma54_activat"/>
    <property type="match status" value="1"/>
</dbReference>
<feature type="domain" description="Response regulatory" evidence="8">
    <location>
        <begin position="7"/>
        <end position="121"/>
    </location>
</feature>
<dbReference type="Gene3D" id="3.40.50.2300">
    <property type="match status" value="1"/>
</dbReference>
<evidence type="ECO:0000256" key="2">
    <source>
        <dbReference type="ARBA" id="ARBA00022840"/>
    </source>
</evidence>
<feature type="modified residue" description="4-aspartylphosphate" evidence="6">
    <location>
        <position position="56"/>
    </location>
</feature>
<dbReference type="CDD" id="cd00009">
    <property type="entry name" value="AAA"/>
    <property type="match status" value="1"/>
</dbReference>
<dbReference type="PANTHER" id="PTHR32071">
    <property type="entry name" value="TRANSCRIPTIONAL REGULATORY PROTEIN"/>
    <property type="match status" value="1"/>
</dbReference>
<dbReference type="NCBIfam" id="NF011695">
    <property type="entry name" value="PRK15115.1"/>
    <property type="match status" value="1"/>
</dbReference>
<dbReference type="SMART" id="SM00448">
    <property type="entry name" value="REC"/>
    <property type="match status" value="1"/>
</dbReference>
<comment type="caution">
    <text evidence="9">The sequence shown here is derived from an EMBL/GenBank/DDBJ whole genome shotgun (WGS) entry which is preliminary data.</text>
</comment>
<evidence type="ECO:0000259" key="7">
    <source>
        <dbReference type="PROSITE" id="PS50045"/>
    </source>
</evidence>
<dbReference type="SUPFAM" id="SSF52540">
    <property type="entry name" value="P-loop containing nucleoside triphosphate hydrolases"/>
    <property type="match status" value="1"/>
</dbReference>
<keyword evidence="5" id="KW-0804">Transcription</keyword>
<name>A0ABU1GTZ6_9GAMM</name>
<reference evidence="9 10" key="1">
    <citation type="submission" date="2023-04" db="EMBL/GenBank/DDBJ databases">
        <title>A long-awaited taxogenomic arrangement of the family Halomonadaceae.</title>
        <authorList>
            <person name="De La Haba R."/>
            <person name="Chuvochina M."/>
            <person name="Wittouck S."/>
            <person name="Arahal D.R."/>
            <person name="Sanchez-Porro C."/>
            <person name="Hugenholtz P."/>
            <person name="Ventosa A."/>
        </authorList>
    </citation>
    <scope>NUCLEOTIDE SEQUENCE [LARGE SCALE GENOMIC DNA]</scope>
    <source>
        <strain evidence="9 10">DSM 22428</strain>
    </source>
</reference>
<dbReference type="SMART" id="SM00382">
    <property type="entry name" value="AAA"/>
    <property type="match status" value="1"/>
</dbReference>
<keyword evidence="3" id="KW-0805">Transcription regulation</keyword>
<dbReference type="InterPro" id="IPR009057">
    <property type="entry name" value="Homeodomain-like_sf"/>
</dbReference>
<evidence type="ECO:0000256" key="4">
    <source>
        <dbReference type="ARBA" id="ARBA00023125"/>
    </source>
</evidence>
<accession>A0ABU1GTZ6</accession>